<organism evidence="2 3">
    <name type="scientific">Stachybotrys elegans</name>
    <dbReference type="NCBI Taxonomy" id="80388"/>
    <lineage>
        <taxon>Eukaryota</taxon>
        <taxon>Fungi</taxon>
        <taxon>Dikarya</taxon>
        <taxon>Ascomycota</taxon>
        <taxon>Pezizomycotina</taxon>
        <taxon>Sordariomycetes</taxon>
        <taxon>Hypocreomycetidae</taxon>
        <taxon>Hypocreales</taxon>
        <taxon>Stachybotryaceae</taxon>
        <taxon>Stachybotrys</taxon>
    </lineage>
</organism>
<feature type="compositionally biased region" description="Polar residues" evidence="1">
    <location>
        <begin position="210"/>
        <end position="240"/>
    </location>
</feature>
<dbReference type="AlphaFoldDB" id="A0A8K0WKU5"/>
<feature type="compositionally biased region" description="Basic and acidic residues" evidence="1">
    <location>
        <begin position="272"/>
        <end position="289"/>
    </location>
</feature>
<evidence type="ECO:0000313" key="3">
    <source>
        <dbReference type="Proteomes" id="UP000813444"/>
    </source>
</evidence>
<evidence type="ECO:0008006" key="4">
    <source>
        <dbReference type="Google" id="ProtNLM"/>
    </source>
</evidence>
<feature type="compositionally biased region" description="Polar residues" evidence="1">
    <location>
        <begin position="379"/>
        <end position="389"/>
    </location>
</feature>
<proteinExistence type="predicted"/>
<protein>
    <recommendedName>
        <fullName evidence="4">Myb-like domain-containing protein</fullName>
    </recommendedName>
</protein>
<dbReference type="Proteomes" id="UP000813444">
    <property type="component" value="Unassembled WGS sequence"/>
</dbReference>
<dbReference type="EMBL" id="JAGPNK010000023">
    <property type="protein sequence ID" value="KAH7304483.1"/>
    <property type="molecule type" value="Genomic_DNA"/>
</dbReference>
<feature type="region of interest" description="Disordered" evidence="1">
    <location>
        <begin position="147"/>
        <end position="246"/>
    </location>
</feature>
<accession>A0A8K0WKU5</accession>
<feature type="compositionally biased region" description="Acidic residues" evidence="1">
    <location>
        <begin position="394"/>
        <end position="403"/>
    </location>
</feature>
<name>A0A8K0WKU5_9HYPO</name>
<dbReference type="OrthoDB" id="5095449at2759"/>
<sequence>MGAQLSGEPYQRVRRPLWAKLWDEDKCPGVWLYLTCASPQEPQSRQRYRPPLSVRMPTISLDSQTFFNPIQMKASSVRRQEPKVRVTDALLGHSELQPTTAPDKDPILISSDDESDYDDSISVQSGSSLPSIERLLADKQEHKLATGLDDLGEIPETSVPVTGEGKPTQAPALDDIGPGRQSTLSLEQIPGMSGSFKAPTLSPVSEEPMSPSNTPRQTSSPLELSGETSNSVAHSPQSPHDTILCQPQEDAGNMSIQDTPSARLMICDRPHFLPDNERWSPRLESRSPERPGLCRISDRESRDESDDGNCQSHSVKSRLRRKTPVRYTSCSTAISGIGSGDEEEHHGKRCRTAAPMQKTLDDGPYQPPDSESDLDRITRQPQHQGSRGTPSDASEADIDDDSDGVCMSPSRPTKRRKTSPATAPTACRRSTRQKHRQNTSTSPRSRPATGLHRMPSPSCSLSSNNEAQVQTPAAKFEEWPLGEAILKRITINGSVTFQLQFTWEPCENKEAGANRASTKASSLMNKTVRKRGPVGTFTRDEDSLLINLKNQGLAWKDIHAQHMKEFPERTMGALQVRYCTKLKSR</sequence>
<evidence type="ECO:0000313" key="2">
    <source>
        <dbReference type="EMBL" id="KAH7304483.1"/>
    </source>
</evidence>
<feature type="compositionally biased region" description="Basic residues" evidence="1">
    <location>
        <begin position="315"/>
        <end position="324"/>
    </location>
</feature>
<evidence type="ECO:0000256" key="1">
    <source>
        <dbReference type="SAM" id="MobiDB-lite"/>
    </source>
</evidence>
<comment type="caution">
    <text evidence="2">The sequence shown here is derived from an EMBL/GenBank/DDBJ whole genome shotgun (WGS) entry which is preliminary data.</text>
</comment>
<keyword evidence="3" id="KW-1185">Reference proteome</keyword>
<feature type="region of interest" description="Disordered" evidence="1">
    <location>
        <begin position="93"/>
        <end position="126"/>
    </location>
</feature>
<feature type="region of interest" description="Disordered" evidence="1">
    <location>
        <begin position="272"/>
        <end position="464"/>
    </location>
</feature>
<gene>
    <name evidence="2" type="ORF">B0I35DRAFT_151443</name>
</gene>
<reference evidence="2" key="1">
    <citation type="journal article" date="2021" name="Nat. Commun.">
        <title>Genetic determinants of endophytism in the Arabidopsis root mycobiome.</title>
        <authorList>
            <person name="Mesny F."/>
            <person name="Miyauchi S."/>
            <person name="Thiergart T."/>
            <person name="Pickel B."/>
            <person name="Atanasova L."/>
            <person name="Karlsson M."/>
            <person name="Huettel B."/>
            <person name="Barry K.W."/>
            <person name="Haridas S."/>
            <person name="Chen C."/>
            <person name="Bauer D."/>
            <person name="Andreopoulos W."/>
            <person name="Pangilinan J."/>
            <person name="LaButti K."/>
            <person name="Riley R."/>
            <person name="Lipzen A."/>
            <person name="Clum A."/>
            <person name="Drula E."/>
            <person name="Henrissat B."/>
            <person name="Kohler A."/>
            <person name="Grigoriev I.V."/>
            <person name="Martin F.M."/>
            <person name="Hacquard S."/>
        </authorList>
    </citation>
    <scope>NUCLEOTIDE SEQUENCE</scope>
    <source>
        <strain evidence="2">MPI-CAGE-CH-0235</strain>
    </source>
</reference>